<gene>
    <name evidence="1" type="ORF">F965_00007</name>
</gene>
<sequence>MYKKILLPFFLVLLAACSNEPKYIDDREEIITGHMINSILQLSECLSINASPGEKFGITQANLINADIRDREAHQKYIKQSQEDFEFMIEVAQKKCPSSLSIATEAIHEAKSQEARNYLEIILQNIVVSGLSSQILSIEEKQKAFRTTYQPLGKNKVLEELY</sequence>
<dbReference type="RefSeq" id="WP_004809018.1">
    <property type="nucleotide sequence ID" value="NZ_KB849442.1"/>
</dbReference>
<dbReference type="EMBL" id="APPI01000001">
    <property type="protein sequence ID" value="ENV14802.1"/>
    <property type="molecule type" value="Genomic_DNA"/>
</dbReference>
<dbReference type="AlphaFoldDB" id="N8WRP5"/>
<reference evidence="1 2" key="1">
    <citation type="submission" date="2013-02" db="EMBL/GenBank/DDBJ databases">
        <title>The Genome Sequence of Acinetobacter schindleri NIPH 900.</title>
        <authorList>
            <consortium name="The Broad Institute Genome Sequencing Platform"/>
            <consortium name="The Broad Institute Genome Sequencing Center for Infectious Disease"/>
            <person name="Cerqueira G."/>
            <person name="Feldgarden M."/>
            <person name="Courvalin P."/>
            <person name="Perichon B."/>
            <person name="Grillot-Courvalin C."/>
            <person name="Clermont D."/>
            <person name="Rocha E."/>
            <person name="Yoon E.-J."/>
            <person name="Nemec A."/>
            <person name="Walker B."/>
            <person name="Young S.K."/>
            <person name="Zeng Q."/>
            <person name="Gargeya S."/>
            <person name="Fitzgerald M."/>
            <person name="Haas B."/>
            <person name="Abouelleil A."/>
            <person name="Alvarado L."/>
            <person name="Arachchi H.M."/>
            <person name="Berlin A.M."/>
            <person name="Chapman S.B."/>
            <person name="Dewar J."/>
            <person name="Goldberg J."/>
            <person name="Griggs A."/>
            <person name="Gujja S."/>
            <person name="Hansen M."/>
            <person name="Howarth C."/>
            <person name="Imamovic A."/>
            <person name="Larimer J."/>
            <person name="McCowan C."/>
            <person name="Murphy C."/>
            <person name="Neiman D."/>
            <person name="Pearson M."/>
            <person name="Priest M."/>
            <person name="Roberts A."/>
            <person name="Saif S."/>
            <person name="Shea T."/>
            <person name="Sisk P."/>
            <person name="Sykes S."/>
            <person name="Wortman J."/>
            <person name="Nusbaum C."/>
            <person name="Birren B."/>
        </authorList>
    </citation>
    <scope>NUCLEOTIDE SEQUENCE [LARGE SCALE GENOMIC DNA]</scope>
    <source>
        <strain evidence="1 2">NIPH 900</strain>
    </source>
</reference>
<organism evidence="1 2">
    <name type="scientific">Acinetobacter schindleri NIPH 900</name>
    <dbReference type="NCBI Taxonomy" id="1217675"/>
    <lineage>
        <taxon>Bacteria</taxon>
        <taxon>Pseudomonadati</taxon>
        <taxon>Pseudomonadota</taxon>
        <taxon>Gammaproteobacteria</taxon>
        <taxon>Moraxellales</taxon>
        <taxon>Moraxellaceae</taxon>
        <taxon>Acinetobacter</taxon>
    </lineage>
</organism>
<dbReference type="PROSITE" id="PS51257">
    <property type="entry name" value="PROKAR_LIPOPROTEIN"/>
    <property type="match status" value="1"/>
</dbReference>
<accession>N8WRP5</accession>
<proteinExistence type="predicted"/>
<dbReference type="Proteomes" id="UP000018438">
    <property type="component" value="Unassembled WGS sequence"/>
</dbReference>
<evidence type="ECO:0000313" key="2">
    <source>
        <dbReference type="Proteomes" id="UP000018438"/>
    </source>
</evidence>
<dbReference type="PATRIC" id="fig|1217675.3.peg.6"/>
<dbReference type="HOGENOM" id="CLU_1631816_0_0_6"/>
<protein>
    <submittedName>
        <fullName evidence="1">Uncharacterized protein</fullName>
    </submittedName>
</protein>
<evidence type="ECO:0000313" key="1">
    <source>
        <dbReference type="EMBL" id="ENV14802.1"/>
    </source>
</evidence>
<keyword evidence="2" id="KW-1185">Reference proteome</keyword>
<comment type="caution">
    <text evidence="1">The sequence shown here is derived from an EMBL/GenBank/DDBJ whole genome shotgun (WGS) entry which is preliminary data.</text>
</comment>
<name>N8WRP5_9GAMM</name>